<reference evidence="3 4" key="1">
    <citation type="journal article" date="2017" name="BMC Genomics">
        <title>Whole-genome assembly of Babesia ovata and comparative genomics between closely related pathogens.</title>
        <authorList>
            <person name="Yamagishi J."/>
            <person name="Asada M."/>
            <person name="Hakimi H."/>
            <person name="Tanaka T.Q."/>
            <person name="Sugimoto C."/>
            <person name="Kawazu S."/>
        </authorList>
    </citation>
    <scope>NUCLEOTIDE SEQUENCE [LARGE SCALE GENOMIC DNA]</scope>
    <source>
        <strain evidence="3 4">Miyake</strain>
    </source>
</reference>
<feature type="transmembrane region" description="Helical" evidence="2">
    <location>
        <begin position="696"/>
        <end position="715"/>
    </location>
</feature>
<feature type="transmembrane region" description="Helical" evidence="2">
    <location>
        <begin position="786"/>
        <end position="802"/>
    </location>
</feature>
<dbReference type="Proteomes" id="UP000236319">
    <property type="component" value="Unassembled WGS sequence"/>
</dbReference>
<dbReference type="OrthoDB" id="365615at2759"/>
<protein>
    <submittedName>
        <fullName evidence="3">Uncharacterized protein</fullName>
    </submittedName>
</protein>
<organism evidence="3 4">
    <name type="scientific">Babesia ovata</name>
    <dbReference type="NCBI Taxonomy" id="189622"/>
    <lineage>
        <taxon>Eukaryota</taxon>
        <taxon>Sar</taxon>
        <taxon>Alveolata</taxon>
        <taxon>Apicomplexa</taxon>
        <taxon>Aconoidasida</taxon>
        <taxon>Piroplasmida</taxon>
        <taxon>Babesiidae</taxon>
        <taxon>Babesia</taxon>
    </lineage>
</organism>
<evidence type="ECO:0000256" key="1">
    <source>
        <dbReference type="SAM" id="MobiDB-lite"/>
    </source>
</evidence>
<feature type="transmembrane region" description="Helical" evidence="2">
    <location>
        <begin position="125"/>
        <end position="141"/>
    </location>
</feature>
<proteinExistence type="predicted"/>
<feature type="region of interest" description="Disordered" evidence="1">
    <location>
        <begin position="400"/>
        <end position="422"/>
    </location>
</feature>
<keyword evidence="2" id="KW-0472">Membrane</keyword>
<feature type="transmembrane region" description="Helical" evidence="2">
    <location>
        <begin position="311"/>
        <end position="330"/>
    </location>
</feature>
<accession>A0A2H6KEF6</accession>
<feature type="transmembrane region" description="Helical" evidence="2">
    <location>
        <begin position="55"/>
        <end position="74"/>
    </location>
</feature>
<keyword evidence="4" id="KW-1185">Reference proteome</keyword>
<name>A0A2H6KEF6_9APIC</name>
<feature type="transmembrane region" description="Helical" evidence="2">
    <location>
        <begin position="209"/>
        <end position="226"/>
    </location>
</feature>
<evidence type="ECO:0000313" key="3">
    <source>
        <dbReference type="EMBL" id="GBE61339.1"/>
    </source>
</evidence>
<dbReference type="RefSeq" id="XP_028867582.1">
    <property type="nucleotide sequence ID" value="XM_029011749.1"/>
</dbReference>
<comment type="caution">
    <text evidence="3">The sequence shown here is derived from an EMBL/GenBank/DDBJ whole genome shotgun (WGS) entry which is preliminary data.</text>
</comment>
<dbReference type="AlphaFoldDB" id="A0A2H6KEF6"/>
<feature type="transmembrane region" description="Helical" evidence="2">
    <location>
        <begin position="587"/>
        <end position="612"/>
    </location>
</feature>
<feature type="compositionally biased region" description="Basic and acidic residues" evidence="1">
    <location>
        <begin position="400"/>
        <end position="418"/>
    </location>
</feature>
<evidence type="ECO:0000256" key="2">
    <source>
        <dbReference type="SAM" id="Phobius"/>
    </source>
</evidence>
<sequence length="874" mass="100274">MYGNRAIPPSYNSLKGSCHSYRNGCIQLLTILLFFAFQQSLLYYAVYYIRNERRIIYVLALDGFIALYLLAGTISDRGHSSTCVAVQWRLCCTSTVIKLSALLFLPNEVDPVSSAGFNRFAAEDYLSFVGFYLTPVIYVLFNRMSNRFLFNRQKGNVNVDELLHSDLALATVVDLWDVVIMLNHLIRRYRSFYVSGKDSPETSYENRNYVAYAILCVGSMFLLGLVSPTVDSDLDADSGELENRKLFWSNLLNRLCFCRRRNDDTAFRDESWGNDADLDGPDTQGSAKPQVLKVNPSLRGQYLDMFTIAKFAFLVGFCLIDIPFFVYRLLNLLQENVFSMLIFKNLLGMIIRPYRLALSQLAERDSAKGWQSAFFEAAPLPNDPATKHMIHDDLKLLEDSSDSENERQLSRKLTDRTMMKRGKTSIMSNLRSHTRSVLNRLGSFVLRKESSSRPIKHLRTTQPPKQGRSQESVDEGSTRSDRFAARLRFQSRIDSDIDDHDGSDTADADVDSVSEEILDKPVDNSRRDLLIRMLKRHRVLPVTTLGFSMIYRKFCDGFCRLFRAEPSFDMESSEFLLTERPFEFSRMLVAVAIALISRATIVAFCYNPYFSVRSPRFLFGRELTTASLYERVLYGVVVFAPLVQSALFYRVQRCGWLGCLCLWVQEAVNLCSYVTCVCCLRGFVKTPTNLIYAMEIYALLQWPLSVLMTLMVQALRKKLNTVRLMYVLCKHSMCPVSLNHKLFCGDLLKSTTVSDLLLESQWNYFSYSILFRSLCCSFSPTKTEVVIILVDLFLRLMYIIFCQTMRVMMFRKFEIHYLILRLSNGISFDYQPPGETFALSSESRSRFITPADVDAYIREQGMLSSPGIIFPPFF</sequence>
<dbReference type="GeneID" id="39875109"/>
<feature type="compositionally biased region" description="Polar residues" evidence="1">
    <location>
        <begin position="460"/>
        <end position="470"/>
    </location>
</feature>
<gene>
    <name evidence="3" type="ORF">BOVATA_028320</name>
</gene>
<feature type="region of interest" description="Disordered" evidence="1">
    <location>
        <begin position="448"/>
        <end position="479"/>
    </location>
</feature>
<feature type="transmembrane region" description="Helical" evidence="2">
    <location>
        <begin position="632"/>
        <end position="649"/>
    </location>
</feature>
<keyword evidence="2" id="KW-0812">Transmembrane</keyword>
<evidence type="ECO:0000313" key="4">
    <source>
        <dbReference type="Proteomes" id="UP000236319"/>
    </source>
</evidence>
<dbReference type="VEuPathDB" id="PiroplasmaDB:BOVATA_028320"/>
<dbReference type="EMBL" id="BDSA01000003">
    <property type="protein sequence ID" value="GBE61339.1"/>
    <property type="molecule type" value="Genomic_DNA"/>
</dbReference>
<feature type="transmembrane region" description="Helical" evidence="2">
    <location>
        <begin position="25"/>
        <end position="49"/>
    </location>
</feature>
<keyword evidence="2" id="KW-1133">Transmembrane helix</keyword>